<dbReference type="OrthoDB" id="10469017at2759"/>
<dbReference type="EMBL" id="LXJU01000008">
    <property type="protein sequence ID" value="OGE53122.1"/>
    <property type="molecule type" value="Genomic_DNA"/>
</dbReference>
<proteinExistence type="predicted"/>
<organism evidence="1 2">
    <name type="scientific">Penicillium arizonense</name>
    <dbReference type="NCBI Taxonomy" id="1835702"/>
    <lineage>
        <taxon>Eukaryota</taxon>
        <taxon>Fungi</taxon>
        <taxon>Dikarya</taxon>
        <taxon>Ascomycota</taxon>
        <taxon>Pezizomycotina</taxon>
        <taxon>Eurotiomycetes</taxon>
        <taxon>Eurotiomycetidae</taxon>
        <taxon>Eurotiales</taxon>
        <taxon>Aspergillaceae</taxon>
        <taxon>Penicillium</taxon>
    </lineage>
</organism>
<sequence length="157" mass="16933">MVSNMVNGTTGHALDLTVLVSEQWDVDGDPRFADALSAADSHGGVDECYDFDTGLGNYLIKAQFTEFNLTKFLSPLARPVVYFHTSISHAAPPVRHGEQCLLYLVLGNAGIQPALTEWISMLQLAGGPPSQPLRGFRLRAHRSSGPDVDLAAVSIKI</sequence>
<dbReference type="RefSeq" id="XP_022488561.1">
    <property type="nucleotide sequence ID" value="XM_022631398.1"/>
</dbReference>
<protein>
    <submittedName>
        <fullName evidence="1">Uncharacterized protein</fullName>
    </submittedName>
</protein>
<evidence type="ECO:0000313" key="1">
    <source>
        <dbReference type="EMBL" id="OGE53122.1"/>
    </source>
</evidence>
<gene>
    <name evidence="1" type="ORF">PENARI_c008G03810</name>
</gene>
<dbReference type="GeneID" id="34576132"/>
<dbReference type="Proteomes" id="UP000177622">
    <property type="component" value="Unassembled WGS sequence"/>
</dbReference>
<keyword evidence="2" id="KW-1185">Reference proteome</keyword>
<evidence type="ECO:0000313" key="2">
    <source>
        <dbReference type="Proteomes" id="UP000177622"/>
    </source>
</evidence>
<dbReference type="AlphaFoldDB" id="A0A1F5LIT2"/>
<name>A0A1F5LIT2_PENAI</name>
<accession>A0A1F5LIT2</accession>
<reference evidence="1 2" key="1">
    <citation type="journal article" date="2016" name="Sci. Rep.">
        <title>Penicillium arizonense, a new, genome sequenced fungal species, reveals a high chemical diversity in secreted metabolites.</title>
        <authorList>
            <person name="Grijseels S."/>
            <person name="Nielsen J.C."/>
            <person name="Randelovic M."/>
            <person name="Nielsen J."/>
            <person name="Nielsen K.F."/>
            <person name="Workman M."/>
            <person name="Frisvad J.C."/>
        </authorList>
    </citation>
    <scope>NUCLEOTIDE SEQUENCE [LARGE SCALE GENOMIC DNA]</scope>
    <source>
        <strain evidence="1 2">CBS 141311</strain>
    </source>
</reference>
<comment type="caution">
    <text evidence="1">The sequence shown here is derived from an EMBL/GenBank/DDBJ whole genome shotgun (WGS) entry which is preliminary data.</text>
</comment>